<evidence type="ECO:0000313" key="2">
    <source>
        <dbReference type="EMBL" id="KAF0978919.1"/>
    </source>
</evidence>
<dbReference type="VEuPathDB" id="AmoebaDB:NF0008520"/>
<dbReference type="RefSeq" id="XP_044563632.1">
    <property type="nucleotide sequence ID" value="XM_044705133.1"/>
</dbReference>
<evidence type="ECO:0000256" key="1">
    <source>
        <dbReference type="SAM" id="MobiDB-lite"/>
    </source>
</evidence>
<keyword evidence="3" id="KW-1185">Reference proteome</keyword>
<name>A0A6A5C158_NAEFO</name>
<sequence length="363" mass="40316">MSKEGKKPRDDEITDSDTEDELRLDEGTQTPSHQGEEDASSSDVDQNIKQNDLEDKLLTSPKPKIDEDAKAFLEFTNIVSESANALISNGGSSSIFFINTSASSSGHTSPSSGFRNQAPPPPPPDMDLPSQAFENRTTNSAHDTTSDRAPGPPSTMIIPVPYKTPQKNNEGRSEEENSSKQKIKRNSKQKKSNGEQQKESTPRSANRKTKTFKDETLKASGMSNFDDPNSKKRRGRPPGAKKESTKSTPTKKLKDDIVVDPNRSSRPSTSQEQFGGVNESLVMRDQFEPSSNALFYGSLFNREVLDNLFIYRKSFSGPDMSCLHHIDEVLLQHLTQKVENKEKLIDSTALLLDLDITITKRMH</sequence>
<proteinExistence type="predicted"/>
<dbReference type="VEuPathDB" id="AmoebaDB:FDP41_001989"/>
<feature type="compositionally biased region" description="Polar residues" evidence="1">
    <location>
        <begin position="262"/>
        <end position="273"/>
    </location>
</feature>
<dbReference type="VEuPathDB" id="AmoebaDB:NfTy_033640"/>
<feature type="compositionally biased region" description="Polar residues" evidence="1">
    <location>
        <begin position="132"/>
        <end position="143"/>
    </location>
</feature>
<dbReference type="OMA" id="VNESLVM"/>
<accession>A0A6A5C158</accession>
<feature type="compositionally biased region" description="Basic and acidic residues" evidence="1">
    <location>
        <begin position="169"/>
        <end position="179"/>
    </location>
</feature>
<gene>
    <name evidence="2" type="ORF">FDP41_001989</name>
</gene>
<dbReference type="OrthoDB" id="10588559at2759"/>
<feature type="compositionally biased region" description="Acidic residues" evidence="1">
    <location>
        <begin position="12"/>
        <end position="23"/>
    </location>
</feature>
<feature type="compositionally biased region" description="Basic and acidic residues" evidence="1">
    <location>
        <begin position="192"/>
        <end position="201"/>
    </location>
</feature>
<comment type="caution">
    <text evidence="2">The sequence shown here is derived from an EMBL/GenBank/DDBJ whole genome shotgun (WGS) entry which is preliminary data.</text>
</comment>
<dbReference type="AlphaFoldDB" id="A0A6A5C158"/>
<feature type="region of interest" description="Disordered" evidence="1">
    <location>
        <begin position="1"/>
        <end position="63"/>
    </location>
</feature>
<feature type="compositionally biased region" description="Basic and acidic residues" evidence="1">
    <location>
        <begin position="1"/>
        <end position="11"/>
    </location>
</feature>
<dbReference type="Proteomes" id="UP000444721">
    <property type="component" value="Unassembled WGS sequence"/>
</dbReference>
<feature type="compositionally biased region" description="Low complexity" evidence="1">
    <location>
        <begin position="88"/>
        <end position="112"/>
    </location>
</feature>
<reference evidence="2 3" key="1">
    <citation type="journal article" date="2019" name="Sci. Rep.">
        <title>Nanopore sequencing improves the draft genome of the human pathogenic amoeba Naegleria fowleri.</title>
        <authorList>
            <person name="Liechti N."/>
            <person name="Schurch N."/>
            <person name="Bruggmann R."/>
            <person name="Wittwer M."/>
        </authorList>
    </citation>
    <scope>NUCLEOTIDE SEQUENCE [LARGE SCALE GENOMIC DNA]</scope>
    <source>
        <strain evidence="2 3">ATCC 30894</strain>
    </source>
</reference>
<feature type="compositionally biased region" description="Basic and acidic residues" evidence="1">
    <location>
        <begin position="51"/>
        <end position="63"/>
    </location>
</feature>
<evidence type="ECO:0000313" key="3">
    <source>
        <dbReference type="Proteomes" id="UP000444721"/>
    </source>
</evidence>
<dbReference type="EMBL" id="VFQX01000028">
    <property type="protein sequence ID" value="KAF0978919.1"/>
    <property type="molecule type" value="Genomic_DNA"/>
</dbReference>
<dbReference type="GeneID" id="68109207"/>
<organism evidence="2 3">
    <name type="scientific">Naegleria fowleri</name>
    <name type="common">Brain eating amoeba</name>
    <dbReference type="NCBI Taxonomy" id="5763"/>
    <lineage>
        <taxon>Eukaryota</taxon>
        <taxon>Discoba</taxon>
        <taxon>Heterolobosea</taxon>
        <taxon>Tetramitia</taxon>
        <taxon>Eutetramitia</taxon>
        <taxon>Vahlkampfiidae</taxon>
        <taxon>Naegleria</taxon>
    </lineage>
</organism>
<protein>
    <submittedName>
        <fullName evidence="2">Uncharacterized protein</fullName>
    </submittedName>
</protein>
<feature type="compositionally biased region" description="Basic residues" evidence="1">
    <location>
        <begin position="181"/>
        <end position="191"/>
    </location>
</feature>
<feature type="compositionally biased region" description="Polar residues" evidence="1">
    <location>
        <begin position="41"/>
        <end position="50"/>
    </location>
</feature>
<feature type="region of interest" description="Disordered" evidence="1">
    <location>
        <begin position="88"/>
        <end position="275"/>
    </location>
</feature>